<feature type="binding site" evidence="9">
    <location>
        <position position="32"/>
    </location>
    <ligand>
        <name>NAD(+)</name>
        <dbReference type="ChEBI" id="CHEBI:57540"/>
    </ligand>
</feature>
<dbReference type="InterPro" id="IPR020828">
    <property type="entry name" value="GlycerAld_3-P_DH_NAD(P)-bd"/>
</dbReference>
<evidence type="ECO:0000256" key="5">
    <source>
        <dbReference type="ARBA" id="ARBA00023027"/>
    </source>
</evidence>
<evidence type="ECO:0000256" key="2">
    <source>
        <dbReference type="ARBA" id="ARBA00007406"/>
    </source>
</evidence>
<organism evidence="14 15">
    <name type="scientific">Pyrocoelia pectoralis</name>
    <dbReference type="NCBI Taxonomy" id="417401"/>
    <lineage>
        <taxon>Eukaryota</taxon>
        <taxon>Metazoa</taxon>
        <taxon>Ecdysozoa</taxon>
        <taxon>Arthropoda</taxon>
        <taxon>Hexapoda</taxon>
        <taxon>Insecta</taxon>
        <taxon>Pterygota</taxon>
        <taxon>Neoptera</taxon>
        <taxon>Endopterygota</taxon>
        <taxon>Coleoptera</taxon>
        <taxon>Polyphaga</taxon>
        <taxon>Elateriformia</taxon>
        <taxon>Elateroidea</taxon>
        <taxon>Lampyridae</taxon>
        <taxon>Lampyrinae</taxon>
        <taxon>Pyrocoelia</taxon>
    </lineage>
</organism>
<keyword evidence="5 9" id="KW-0520">NAD</keyword>
<sequence>MSKIGINGFGRIGRLVLRAAMQKGAQVLAINDPFVDLHYMVYLFKHDSTHGRYKGDVTTEDGCLVVNGNKIVLFQERDPKAIPWASVGVEYVVEATGAFTTVDKASAHLEGGAKKVIISAYSADAPTYVVGVNLDTYDPRHKVISNSSCTTNCLAPLAKVIHENFEIVEGLTTTIHGVTSCQKTVDSACSKWRYGRGSLQNIIPAPTVAATSVGKVIPSLTGKLHGLAFRIPTPNVAIVDLNVRLRKQTTYEDIKAKIKEASEGPLRGILGYTEEELVSSDFNGDTHSAYFDAGAGIHLSDNFVKLIAWYDNEIGYSHRVIDLITHIQTKDEEYASGSFYQSCEV</sequence>
<evidence type="ECO:0000256" key="6">
    <source>
        <dbReference type="ARBA" id="ARBA00023152"/>
    </source>
</evidence>
<dbReference type="PRINTS" id="PR00078">
    <property type="entry name" value="G3PDHDRGNASE"/>
</dbReference>
<evidence type="ECO:0000256" key="3">
    <source>
        <dbReference type="ARBA" id="ARBA00011881"/>
    </source>
</evidence>
<comment type="pathway">
    <text evidence="1 12">Carbohydrate degradation; glycolysis; pyruvate from D-glyceraldehyde 3-phosphate: step 1/5.</text>
</comment>
<comment type="caution">
    <text evidence="14">The sequence shown here is derived from an EMBL/GenBank/DDBJ whole genome shotgun (WGS) entry which is preliminary data.</text>
</comment>
<dbReference type="GO" id="GO:0019682">
    <property type="term" value="P:glyceraldehyde-3-phosphate metabolic process"/>
    <property type="evidence" value="ECO:0007669"/>
    <property type="project" value="UniProtKB-ARBA"/>
</dbReference>
<dbReference type="PANTHER" id="PTHR10836">
    <property type="entry name" value="GLYCERALDEHYDE 3-PHOSPHATE DEHYDROGENASE"/>
    <property type="match status" value="1"/>
</dbReference>
<gene>
    <name evidence="14" type="ORF">RI129_010299</name>
</gene>
<dbReference type="AlphaFoldDB" id="A0AAN7ZGY7"/>
<dbReference type="Gene3D" id="3.30.360.10">
    <property type="entry name" value="Dihydrodipicolinate Reductase, domain 2"/>
    <property type="match status" value="1"/>
</dbReference>
<dbReference type="EC" id="1.2.1.12" evidence="12"/>
<comment type="subunit">
    <text evidence="3 12">Homotetramer.</text>
</comment>
<evidence type="ECO:0000256" key="8">
    <source>
        <dbReference type="PIRSR" id="PIRSR000149-1"/>
    </source>
</evidence>
<evidence type="ECO:0000256" key="11">
    <source>
        <dbReference type="RuleBase" id="RU000397"/>
    </source>
</evidence>
<dbReference type="GO" id="GO:0006096">
    <property type="term" value="P:glycolytic process"/>
    <property type="evidence" value="ECO:0007669"/>
    <property type="project" value="UniProtKB-KW"/>
</dbReference>
<dbReference type="PIRSF" id="PIRSF000149">
    <property type="entry name" value="GAP_DH"/>
    <property type="match status" value="1"/>
</dbReference>
<dbReference type="Gene3D" id="3.40.50.720">
    <property type="entry name" value="NAD(P)-binding Rossmann-like Domain"/>
    <property type="match status" value="1"/>
</dbReference>
<dbReference type="EMBL" id="JAVRBK010000007">
    <property type="protein sequence ID" value="KAK5641752.1"/>
    <property type="molecule type" value="Genomic_DNA"/>
</dbReference>
<evidence type="ECO:0000256" key="1">
    <source>
        <dbReference type="ARBA" id="ARBA00004869"/>
    </source>
</evidence>
<comment type="catalytic activity">
    <reaction evidence="7 12">
        <text>D-glyceraldehyde 3-phosphate + phosphate + NAD(+) = (2R)-3-phospho-glyceroyl phosphate + NADH + H(+)</text>
        <dbReference type="Rhea" id="RHEA:10300"/>
        <dbReference type="ChEBI" id="CHEBI:15378"/>
        <dbReference type="ChEBI" id="CHEBI:43474"/>
        <dbReference type="ChEBI" id="CHEBI:57540"/>
        <dbReference type="ChEBI" id="CHEBI:57604"/>
        <dbReference type="ChEBI" id="CHEBI:57945"/>
        <dbReference type="ChEBI" id="CHEBI:59776"/>
        <dbReference type="EC" id="1.2.1.12"/>
    </reaction>
</comment>
<feature type="binding site" evidence="9">
    <location>
        <position position="119"/>
    </location>
    <ligand>
        <name>NAD(+)</name>
        <dbReference type="ChEBI" id="CHEBI:57540"/>
    </ligand>
</feature>
<feature type="domain" description="Glyceraldehyde 3-phosphate dehydrogenase NAD(P) binding" evidence="13">
    <location>
        <begin position="2"/>
        <end position="149"/>
    </location>
</feature>
<evidence type="ECO:0000256" key="12">
    <source>
        <dbReference type="RuleBase" id="RU361160"/>
    </source>
</evidence>
<dbReference type="InterPro" id="IPR006424">
    <property type="entry name" value="Glyceraldehyde-3-P_DH_1"/>
</dbReference>
<dbReference type="FunFam" id="3.30.360.10:FF:000001">
    <property type="entry name" value="Glyceraldehyde-3-phosphate dehydrogenase"/>
    <property type="match status" value="1"/>
</dbReference>
<dbReference type="Pfam" id="PF02800">
    <property type="entry name" value="Gp_dh_C"/>
    <property type="match status" value="1"/>
</dbReference>
<dbReference type="CDD" id="cd18126">
    <property type="entry name" value="GAPDH_I_C"/>
    <property type="match status" value="1"/>
</dbReference>
<reference evidence="14 15" key="1">
    <citation type="journal article" date="2024" name="Insects">
        <title>An Improved Chromosome-Level Genome Assembly of the Firefly Pyrocoelia pectoralis.</title>
        <authorList>
            <person name="Fu X."/>
            <person name="Meyer-Rochow V.B."/>
            <person name="Ballantyne L."/>
            <person name="Zhu X."/>
        </authorList>
    </citation>
    <scope>NUCLEOTIDE SEQUENCE [LARGE SCALE GENOMIC DNA]</scope>
    <source>
        <strain evidence="14">XCY_ONT2</strain>
    </source>
</reference>
<evidence type="ECO:0000256" key="9">
    <source>
        <dbReference type="PIRSR" id="PIRSR000149-3"/>
    </source>
</evidence>
<evidence type="ECO:0000313" key="14">
    <source>
        <dbReference type="EMBL" id="KAK5641752.1"/>
    </source>
</evidence>
<feature type="binding site" evidence="9">
    <location>
        <position position="77"/>
    </location>
    <ligand>
        <name>NAD(+)</name>
        <dbReference type="ChEBI" id="CHEBI:57540"/>
    </ligand>
</feature>
<feature type="site" description="Activates thiol group during catalysis" evidence="10">
    <location>
        <position position="176"/>
    </location>
</feature>
<keyword evidence="15" id="KW-1185">Reference proteome</keyword>
<dbReference type="FunFam" id="3.40.50.720:FF:000266">
    <property type="entry name" value="Glyceraldehyde-3-phosphate dehydrogenase"/>
    <property type="match status" value="1"/>
</dbReference>
<dbReference type="CDD" id="cd05214">
    <property type="entry name" value="GAPDH_I_N"/>
    <property type="match status" value="1"/>
</dbReference>
<dbReference type="GO" id="GO:0051287">
    <property type="term" value="F:NAD binding"/>
    <property type="evidence" value="ECO:0007669"/>
    <property type="project" value="UniProtKB-UniRule"/>
</dbReference>
<accession>A0AAN7ZGY7</accession>
<dbReference type="GO" id="GO:0050661">
    <property type="term" value="F:NADP binding"/>
    <property type="evidence" value="ECO:0007669"/>
    <property type="project" value="InterPro"/>
</dbReference>
<keyword evidence="4 12" id="KW-0560">Oxidoreductase</keyword>
<feature type="binding site" evidence="9">
    <location>
        <position position="312"/>
    </location>
    <ligand>
        <name>NAD(+)</name>
        <dbReference type="ChEBI" id="CHEBI:57540"/>
    </ligand>
</feature>
<comment type="similarity">
    <text evidence="2 11">Belongs to the glyceraldehyde-3-phosphate dehydrogenase family.</text>
</comment>
<keyword evidence="6 12" id="KW-0324">Glycolysis</keyword>
<evidence type="ECO:0000256" key="4">
    <source>
        <dbReference type="ARBA" id="ARBA00023002"/>
    </source>
</evidence>
<dbReference type="PANTHER" id="PTHR10836:SF76">
    <property type="entry name" value="GLYCERALDEHYDE-3-PHOSPHATE DEHYDROGENASE-RELATED"/>
    <property type="match status" value="1"/>
</dbReference>
<evidence type="ECO:0000259" key="13">
    <source>
        <dbReference type="SMART" id="SM00846"/>
    </source>
</evidence>
<keyword evidence="9" id="KW-0547">Nucleotide-binding</keyword>
<feature type="active site" description="Nucleophile" evidence="8">
    <location>
        <position position="149"/>
    </location>
</feature>
<dbReference type="InterPro" id="IPR036291">
    <property type="entry name" value="NAD(P)-bd_dom_sf"/>
</dbReference>
<dbReference type="SMART" id="SM00846">
    <property type="entry name" value="Gp_dh_N"/>
    <property type="match status" value="1"/>
</dbReference>
<proteinExistence type="inferred from homology"/>
<dbReference type="InterPro" id="IPR020831">
    <property type="entry name" value="GlycerAld/Erythrose_P_DH"/>
</dbReference>
<dbReference type="NCBIfam" id="TIGR01534">
    <property type="entry name" value="GAPDH-I"/>
    <property type="match status" value="1"/>
</dbReference>
<protein>
    <recommendedName>
        <fullName evidence="12">Glyceraldehyde-3-phosphate dehydrogenase</fullName>
        <ecNumber evidence="12">1.2.1.12</ecNumber>
    </recommendedName>
</protein>
<dbReference type="Proteomes" id="UP001329430">
    <property type="component" value="Chromosome 7"/>
</dbReference>
<name>A0AAN7ZGY7_9COLE</name>
<dbReference type="PROSITE" id="PS00071">
    <property type="entry name" value="GAPDH"/>
    <property type="match status" value="1"/>
</dbReference>
<dbReference type="SUPFAM" id="SSF51735">
    <property type="entry name" value="NAD(P)-binding Rossmann-fold domains"/>
    <property type="match status" value="1"/>
</dbReference>
<dbReference type="InterPro" id="IPR020830">
    <property type="entry name" value="GlycerAld_3-P_DH_AS"/>
</dbReference>
<dbReference type="GO" id="GO:0004365">
    <property type="term" value="F:glyceraldehyde-3-phosphate dehydrogenase (NAD+) (phosphorylating) activity"/>
    <property type="evidence" value="ECO:0007669"/>
    <property type="project" value="UniProtKB-UniRule"/>
</dbReference>
<dbReference type="InterPro" id="IPR020829">
    <property type="entry name" value="GlycerAld_3-P_DH_cat"/>
</dbReference>
<feature type="binding site" evidence="9">
    <location>
        <begin position="11"/>
        <end position="12"/>
    </location>
    <ligand>
        <name>NAD(+)</name>
        <dbReference type="ChEBI" id="CHEBI:57540"/>
    </ligand>
</feature>
<evidence type="ECO:0000313" key="15">
    <source>
        <dbReference type="Proteomes" id="UP001329430"/>
    </source>
</evidence>
<evidence type="ECO:0000256" key="7">
    <source>
        <dbReference type="ARBA" id="ARBA00047698"/>
    </source>
</evidence>
<dbReference type="SUPFAM" id="SSF55347">
    <property type="entry name" value="Glyceraldehyde-3-phosphate dehydrogenase-like, C-terminal domain"/>
    <property type="match status" value="1"/>
</dbReference>
<dbReference type="GO" id="GO:0005829">
    <property type="term" value="C:cytosol"/>
    <property type="evidence" value="ECO:0007669"/>
    <property type="project" value="TreeGrafter"/>
</dbReference>
<evidence type="ECO:0000256" key="10">
    <source>
        <dbReference type="PIRSR" id="PIRSR000149-4"/>
    </source>
</evidence>
<dbReference type="Pfam" id="PF00044">
    <property type="entry name" value="Gp_dh_N"/>
    <property type="match status" value="1"/>
</dbReference>
<dbReference type="GO" id="GO:0006006">
    <property type="term" value="P:glucose metabolic process"/>
    <property type="evidence" value="ECO:0007669"/>
    <property type="project" value="InterPro"/>
</dbReference>